<dbReference type="SMART" id="SM00409">
    <property type="entry name" value="IG"/>
    <property type="match status" value="1"/>
</dbReference>
<evidence type="ECO:0000259" key="1">
    <source>
        <dbReference type="PROSITE" id="PS50835"/>
    </source>
</evidence>
<dbReference type="InterPro" id="IPR013783">
    <property type="entry name" value="Ig-like_fold"/>
</dbReference>
<protein>
    <recommendedName>
        <fullName evidence="1">Ig-like domain-containing protein</fullName>
    </recommendedName>
</protein>
<dbReference type="SUPFAM" id="SSF48726">
    <property type="entry name" value="Immunoglobulin"/>
    <property type="match status" value="1"/>
</dbReference>
<dbReference type="Gene3D" id="2.60.40.10">
    <property type="entry name" value="Immunoglobulins"/>
    <property type="match status" value="1"/>
</dbReference>
<dbReference type="Ensembl" id="ENSCLMT00005014410.1">
    <property type="protein sequence ID" value="ENSCLMP00005013478.1"/>
    <property type="gene ID" value="ENSCLMG00005007153.1"/>
</dbReference>
<reference evidence="2" key="2">
    <citation type="submission" date="2025-09" db="UniProtKB">
        <authorList>
            <consortium name="Ensembl"/>
        </authorList>
    </citation>
    <scope>IDENTIFICATION</scope>
</reference>
<dbReference type="PROSITE" id="PS50835">
    <property type="entry name" value="IG_LIKE"/>
    <property type="match status" value="1"/>
</dbReference>
<dbReference type="InterPro" id="IPR036179">
    <property type="entry name" value="Ig-like_dom_sf"/>
</dbReference>
<reference evidence="2" key="1">
    <citation type="submission" date="2025-08" db="UniProtKB">
        <authorList>
            <consortium name="Ensembl"/>
        </authorList>
    </citation>
    <scope>IDENTIFICATION</scope>
</reference>
<keyword evidence="3" id="KW-1185">Reference proteome</keyword>
<dbReference type="InterPro" id="IPR007110">
    <property type="entry name" value="Ig-like_dom"/>
</dbReference>
<sequence length="149" mass="16411">MTWPRLLHAAVTLEVIYPQRSITAAGGSSVKLSCDAVYDVERCDALHAAWYRTGPDAQLTDPGRYFTTVNETDGRGRRRQVVTEIRDLKAEDGGLFQCKAECEAGDKAMGHYITITVEVGSAHKGLNSSNKAPIYKSISTQTSFFGYFK</sequence>
<dbReference type="GeneTree" id="ENSGT00940000174429"/>
<dbReference type="InterPro" id="IPR003599">
    <property type="entry name" value="Ig_sub"/>
</dbReference>
<evidence type="ECO:0000313" key="3">
    <source>
        <dbReference type="Proteomes" id="UP000694565"/>
    </source>
</evidence>
<accession>A0A8C2X4W9</accession>
<evidence type="ECO:0000313" key="2">
    <source>
        <dbReference type="Ensembl" id="ENSCLMP00005013478.1"/>
    </source>
</evidence>
<proteinExistence type="predicted"/>
<dbReference type="Proteomes" id="UP000694565">
    <property type="component" value="Unplaced"/>
</dbReference>
<feature type="domain" description="Ig-like" evidence="1">
    <location>
        <begin position="4"/>
        <end position="116"/>
    </location>
</feature>
<organism evidence="2 3">
    <name type="scientific">Cyclopterus lumpus</name>
    <name type="common">Lumpsucker</name>
    <dbReference type="NCBI Taxonomy" id="8103"/>
    <lineage>
        <taxon>Eukaryota</taxon>
        <taxon>Metazoa</taxon>
        <taxon>Chordata</taxon>
        <taxon>Craniata</taxon>
        <taxon>Vertebrata</taxon>
        <taxon>Euteleostomi</taxon>
        <taxon>Actinopterygii</taxon>
        <taxon>Neopterygii</taxon>
        <taxon>Teleostei</taxon>
        <taxon>Neoteleostei</taxon>
        <taxon>Acanthomorphata</taxon>
        <taxon>Eupercaria</taxon>
        <taxon>Perciformes</taxon>
        <taxon>Cottioidei</taxon>
        <taxon>Cottales</taxon>
        <taxon>Cyclopteridae</taxon>
        <taxon>Cyclopterus</taxon>
    </lineage>
</organism>
<name>A0A8C2X4W9_CYCLU</name>
<dbReference type="AlphaFoldDB" id="A0A8C2X4W9"/>